<comment type="catalytic activity">
    <reaction evidence="5">
        <text>octanoyl-[ACP] + L-lysyl-[protein] = N(6)-octanoyl-L-lysyl-[protein] + holo-[ACP] + H(+)</text>
        <dbReference type="Rhea" id="RHEA:17665"/>
        <dbReference type="Rhea" id="RHEA-COMP:9636"/>
        <dbReference type="Rhea" id="RHEA-COMP:9685"/>
        <dbReference type="Rhea" id="RHEA-COMP:9752"/>
        <dbReference type="Rhea" id="RHEA-COMP:9928"/>
        <dbReference type="ChEBI" id="CHEBI:15378"/>
        <dbReference type="ChEBI" id="CHEBI:29969"/>
        <dbReference type="ChEBI" id="CHEBI:64479"/>
        <dbReference type="ChEBI" id="CHEBI:78463"/>
        <dbReference type="ChEBI" id="CHEBI:78809"/>
        <dbReference type="EC" id="2.3.1.181"/>
    </reaction>
</comment>
<dbReference type="Proteomes" id="UP000255355">
    <property type="component" value="Unassembled WGS sequence"/>
</dbReference>
<evidence type="ECO:0000256" key="3">
    <source>
        <dbReference type="ARBA" id="ARBA00023315"/>
    </source>
</evidence>
<dbReference type="AlphaFoldDB" id="A0A370H382"/>
<feature type="active site" description="Acyl-thioester intermediate" evidence="5">
    <location>
        <position position="222"/>
    </location>
</feature>
<evidence type="ECO:0000313" key="8">
    <source>
        <dbReference type="EMBL" id="RDI50028.1"/>
    </source>
</evidence>
<dbReference type="HAMAP" id="MF_00013">
    <property type="entry name" value="LipB"/>
    <property type="match status" value="1"/>
</dbReference>
<dbReference type="STRING" id="1210089.GCA_001613165_04077"/>
<dbReference type="PROSITE" id="PS51733">
    <property type="entry name" value="BPL_LPL_CATALYTIC"/>
    <property type="match status" value="1"/>
</dbReference>
<dbReference type="PANTHER" id="PTHR10993:SF7">
    <property type="entry name" value="LIPOYLTRANSFERASE 2, MITOCHONDRIAL-RELATED"/>
    <property type="match status" value="1"/>
</dbReference>
<name>A0A370H382_9NOCA</name>
<evidence type="ECO:0000256" key="2">
    <source>
        <dbReference type="ARBA" id="ARBA00022679"/>
    </source>
</evidence>
<comment type="caution">
    <text evidence="5">Lacks conserved residue(s) required for the propagation of feature annotation.</text>
</comment>
<feature type="domain" description="BPL/LPL catalytic" evidence="7">
    <location>
        <begin position="81"/>
        <end position="261"/>
    </location>
</feature>
<dbReference type="UniPathway" id="UPA00538">
    <property type="reaction ID" value="UER00592"/>
</dbReference>
<dbReference type="NCBIfam" id="NF010925">
    <property type="entry name" value="PRK14345.1"/>
    <property type="match status" value="1"/>
</dbReference>
<evidence type="ECO:0000256" key="6">
    <source>
        <dbReference type="SAM" id="MobiDB-lite"/>
    </source>
</evidence>
<evidence type="ECO:0000256" key="1">
    <source>
        <dbReference type="ARBA" id="ARBA00004821"/>
    </source>
</evidence>
<dbReference type="InterPro" id="IPR004143">
    <property type="entry name" value="BPL_LPL_catalytic"/>
</dbReference>
<accession>A0A370H382</accession>
<feature type="compositionally biased region" description="Low complexity" evidence="6">
    <location>
        <begin position="11"/>
        <end position="29"/>
    </location>
</feature>
<comment type="subcellular location">
    <subcellularLocation>
        <location evidence="5">Cytoplasm</location>
    </subcellularLocation>
</comment>
<dbReference type="CDD" id="cd16444">
    <property type="entry name" value="LipB"/>
    <property type="match status" value="1"/>
</dbReference>
<dbReference type="GO" id="GO:0033819">
    <property type="term" value="F:lipoyl(octanoyl) transferase activity"/>
    <property type="evidence" value="ECO:0007669"/>
    <property type="project" value="UniProtKB-EC"/>
</dbReference>
<comment type="similarity">
    <text evidence="5">Belongs to the LipB family.</text>
</comment>
<feature type="site" description="Lowers pKa of active site Cys" evidence="5">
    <location>
        <position position="188"/>
    </location>
</feature>
<keyword evidence="3 5" id="KW-0012">Acyltransferase</keyword>
<feature type="region of interest" description="Disordered" evidence="6">
    <location>
        <begin position="1"/>
        <end position="35"/>
    </location>
</feature>
<evidence type="ECO:0000256" key="4">
    <source>
        <dbReference type="ARBA" id="ARBA00024732"/>
    </source>
</evidence>
<feature type="binding site" evidence="5">
    <location>
        <begin position="204"/>
        <end position="206"/>
    </location>
    <ligand>
        <name>substrate</name>
    </ligand>
</feature>
<proteinExistence type="inferred from homology"/>
<evidence type="ECO:0000256" key="5">
    <source>
        <dbReference type="HAMAP-Rule" id="MF_00013"/>
    </source>
</evidence>
<sequence length="285" mass="29863">MSERSDPAGDPSLSGEPSSTSASTPEPLTDTSALPILPASRKPAESARYDHTPVVVEQLGLIDYHHAWELQRGIAEERADGHGSDRLLLLEHPSVFTAGRRTEPADLPIDGSPVIQVDRSGKITWHGPGQLVGYPIVRLAEPVDVVDYVRRLEQALITVCTGLGVACGRVEGRSGVWVAADATRPERKVAAIGVRVQRGVALHGVALNCNSALDGFASIVPCGISDAGVTTLSCELDREVSVAGVRGLVADAIIAALDGRLPVSAHDVAHVTPTGTRGRAPTKAI</sequence>
<comment type="caution">
    <text evidence="8">The sequence shown here is derived from an EMBL/GenBank/DDBJ whole genome shotgun (WGS) entry which is preliminary data.</text>
</comment>
<reference evidence="8 9" key="1">
    <citation type="submission" date="2018-07" db="EMBL/GenBank/DDBJ databases">
        <title>Genomic Encyclopedia of Type Strains, Phase IV (KMG-IV): sequencing the most valuable type-strain genomes for metagenomic binning, comparative biology and taxonomic classification.</title>
        <authorList>
            <person name="Goeker M."/>
        </authorList>
    </citation>
    <scope>NUCLEOTIDE SEQUENCE [LARGE SCALE GENOMIC DNA]</scope>
    <source>
        <strain evidence="8 9">DSM 44952</strain>
    </source>
</reference>
<organism evidence="8 9">
    <name type="scientific">Nocardia mexicana</name>
    <dbReference type="NCBI Taxonomy" id="279262"/>
    <lineage>
        <taxon>Bacteria</taxon>
        <taxon>Bacillati</taxon>
        <taxon>Actinomycetota</taxon>
        <taxon>Actinomycetes</taxon>
        <taxon>Mycobacteriales</taxon>
        <taxon>Nocardiaceae</taxon>
        <taxon>Nocardia</taxon>
    </lineage>
</organism>
<feature type="binding site" evidence="5">
    <location>
        <begin position="191"/>
        <end position="193"/>
    </location>
    <ligand>
        <name>substrate</name>
    </ligand>
</feature>
<dbReference type="PANTHER" id="PTHR10993">
    <property type="entry name" value="OCTANOYLTRANSFERASE"/>
    <property type="match status" value="1"/>
</dbReference>
<dbReference type="SUPFAM" id="SSF55681">
    <property type="entry name" value="Class II aaRS and biotin synthetases"/>
    <property type="match status" value="1"/>
</dbReference>
<dbReference type="InterPro" id="IPR000544">
    <property type="entry name" value="Octanoyltransferase"/>
</dbReference>
<dbReference type="EMBL" id="QQAZ01000006">
    <property type="protein sequence ID" value="RDI50028.1"/>
    <property type="molecule type" value="Genomic_DNA"/>
</dbReference>
<comment type="miscellaneous">
    <text evidence="5">In the reaction, the free carboxyl group of octanoic acid is attached via an amide linkage to the epsilon-amino group of a specific lysine residue of lipoyl domains of lipoate-dependent enzymes.</text>
</comment>
<dbReference type="GO" id="GO:0005737">
    <property type="term" value="C:cytoplasm"/>
    <property type="evidence" value="ECO:0007669"/>
    <property type="project" value="UniProtKB-SubCell"/>
</dbReference>
<dbReference type="EC" id="2.3.1.181" evidence="5"/>
<dbReference type="Pfam" id="PF21948">
    <property type="entry name" value="LplA-B_cat"/>
    <property type="match status" value="1"/>
</dbReference>
<evidence type="ECO:0000313" key="9">
    <source>
        <dbReference type="Proteomes" id="UP000255355"/>
    </source>
</evidence>
<dbReference type="GO" id="GO:0009249">
    <property type="term" value="P:protein lipoylation"/>
    <property type="evidence" value="ECO:0007669"/>
    <property type="project" value="InterPro"/>
</dbReference>
<dbReference type="InterPro" id="IPR045864">
    <property type="entry name" value="aa-tRNA-synth_II/BPL/LPL"/>
</dbReference>
<comment type="pathway">
    <text evidence="1 5">Protein modification; protein lipoylation via endogenous pathway; protein N(6)-(lipoyl)lysine from octanoyl-[acyl-carrier-protein]: step 1/2.</text>
</comment>
<keyword evidence="9" id="KW-1185">Reference proteome</keyword>
<evidence type="ECO:0000259" key="7">
    <source>
        <dbReference type="PROSITE" id="PS51733"/>
    </source>
</evidence>
<gene>
    <name evidence="5" type="primary">lipB</name>
    <name evidence="8" type="ORF">DFR68_106466</name>
</gene>
<protein>
    <recommendedName>
        <fullName evidence="5">Octanoyltransferase</fullName>
        <ecNumber evidence="5">2.3.1.181</ecNumber>
    </recommendedName>
    <alternativeName>
        <fullName evidence="5">Lipoate-protein ligase B</fullName>
    </alternativeName>
    <alternativeName>
        <fullName evidence="5">Lipoyl/octanoyl transferase</fullName>
    </alternativeName>
    <alternativeName>
        <fullName evidence="5">Octanoyl-[acyl-carrier-protein]-protein N-octanoyltransferase</fullName>
    </alternativeName>
</protein>
<dbReference type="NCBIfam" id="TIGR00214">
    <property type="entry name" value="lipB"/>
    <property type="match status" value="1"/>
</dbReference>
<dbReference type="Gene3D" id="3.30.930.10">
    <property type="entry name" value="Bira Bifunctional Protein, Domain 2"/>
    <property type="match status" value="1"/>
</dbReference>
<keyword evidence="2 5" id="KW-0808">Transferase</keyword>
<keyword evidence="5" id="KW-0963">Cytoplasm</keyword>
<comment type="function">
    <text evidence="4 5">Catalyzes the transfer of endogenously produced octanoic acid from octanoyl-acyl-carrier-protein onto the lipoyl domains of lipoate-dependent enzymes. Lipoyl-ACP can also act as a substrate although octanoyl-ACP is likely to be the physiological substrate.</text>
</comment>